<protein>
    <submittedName>
        <fullName evidence="5">MesH</fullName>
    </submittedName>
</protein>
<evidence type="ECO:0000313" key="5">
    <source>
        <dbReference type="EMBL" id="AAP37400.1"/>
    </source>
</evidence>
<gene>
    <name evidence="5" type="primary">mesH</name>
</gene>
<keyword evidence="5" id="KW-0614">Plasmid</keyword>
<sequence length="160" mass="18615">MAKYIVSEKVKYLFWGIVTTVFYLVVRLISIRVINNDMIPVIISQFLTILFAFIVNKFLVFSQVQKKNIFVQFMNFVLGRLVVAGLDFFLTYIMIDRYSSILIHLLFLNKINFQAIPFSIPIVHAIIPNSVQLNSFIVIILIQIIAIIVNYIISKYLIFD</sequence>
<evidence type="ECO:0000256" key="3">
    <source>
        <dbReference type="ARBA" id="ARBA00022989"/>
    </source>
</evidence>
<reference evidence="5" key="1">
    <citation type="journal article" date="2004" name="FEMS Microbiol. Lett.">
        <title>Differences in mesentericin secretion systems from two Leuconostoc strains.</title>
        <authorList>
            <person name="Aucher W."/>
            <person name="Simonet V."/>
            <person name="Fremaux C."/>
            <person name="Dalet K."/>
            <person name="Simon L."/>
            <person name="Cenatiempo Y."/>
            <person name="Frere J."/>
            <person name="Berjeaud J.M."/>
        </authorList>
    </citation>
    <scope>NUCLEOTIDE SEQUENCE</scope>
    <source>
        <strain evidence="5">FR52</strain>
        <plasmid evidence="5">pFR38</plasmid>
    </source>
</reference>
<keyword evidence="3" id="KW-1133">Transmembrane helix</keyword>
<dbReference type="AlphaFoldDB" id="Q7X5J5"/>
<evidence type="ECO:0000256" key="1">
    <source>
        <dbReference type="ARBA" id="ARBA00004141"/>
    </source>
</evidence>
<dbReference type="GO" id="GO:0000271">
    <property type="term" value="P:polysaccharide biosynthetic process"/>
    <property type="evidence" value="ECO:0007669"/>
    <property type="project" value="InterPro"/>
</dbReference>
<evidence type="ECO:0000256" key="4">
    <source>
        <dbReference type="ARBA" id="ARBA00023136"/>
    </source>
</evidence>
<keyword evidence="2" id="KW-0812">Transmembrane</keyword>
<proteinExistence type="predicted"/>
<dbReference type="RefSeq" id="WP_032489579.1">
    <property type="nucleotide sequence ID" value="NZ_QMJI01000026.1"/>
</dbReference>
<dbReference type="InterPro" id="IPR007267">
    <property type="entry name" value="GtrA_DPMS_TM"/>
</dbReference>
<geneLocation type="plasmid" evidence="5">
    <name>pFR38</name>
</geneLocation>
<comment type="subcellular location">
    <subcellularLocation>
        <location evidence="1">Membrane</location>
        <topology evidence="1">Multi-pass membrane protein</topology>
    </subcellularLocation>
</comment>
<organism evidence="5">
    <name type="scientific">Leuconostoc mesenteroides subsp. mesenteroides</name>
    <dbReference type="NCBI Taxonomy" id="33967"/>
    <lineage>
        <taxon>Bacteria</taxon>
        <taxon>Bacillati</taxon>
        <taxon>Bacillota</taxon>
        <taxon>Bacilli</taxon>
        <taxon>Lactobacillales</taxon>
        <taxon>Lactobacillaceae</taxon>
        <taxon>Leuconostoc</taxon>
    </lineage>
</organism>
<dbReference type="GO" id="GO:0016020">
    <property type="term" value="C:membrane"/>
    <property type="evidence" value="ECO:0007669"/>
    <property type="project" value="UniProtKB-SubCell"/>
</dbReference>
<dbReference type="Pfam" id="PF04138">
    <property type="entry name" value="GtrA_DPMS_TM"/>
    <property type="match status" value="1"/>
</dbReference>
<accession>Q7X5J5</accession>
<keyword evidence="4" id="KW-0472">Membrane</keyword>
<name>Q7X5J5_LEUMS</name>
<evidence type="ECO:0000256" key="2">
    <source>
        <dbReference type="ARBA" id="ARBA00022692"/>
    </source>
</evidence>
<dbReference type="EMBL" id="AY286003">
    <property type="protein sequence ID" value="AAP37400.1"/>
    <property type="molecule type" value="Genomic_DNA"/>
</dbReference>